<sequence length="101" mass="11148">DESKTESILFDHRNLPSSHPALDFTVLNPKQCVFSRGVKLDADLSMAPPDKFCGEILFLSVMPFNTHKTNPKAEAHGVSHSCFWYSCLSPEPAAGHSEHGH</sequence>
<reference evidence="1" key="1">
    <citation type="submission" date="2016-05" db="EMBL/GenBank/DDBJ databases">
        <authorList>
            <person name="Lavstsen T."/>
            <person name="Jespersen J.S."/>
        </authorList>
    </citation>
    <scope>NUCLEOTIDE SEQUENCE</scope>
    <source>
        <tissue evidence="1">Brain</tissue>
    </source>
</reference>
<evidence type="ECO:0000313" key="1">
    <source>
        <dbReference type="EMBL" id="SBP36046.1"/>
    </source>
</evidence>
<proteinExistence type="predicted"/>
<name>A0A1A7Z113_9TELE</name>
<dbReference type="AlphaFoldDB" id="A0A1A7Z113"/>
<reference evidence="1" key="2">
    <citation type="submission" date="2016-06" db="EMBL/GenBank/DDBJ databases">
        <title>The genome of a short-lived fish provides insights into sex chromosome evolution and the genetic control of aging.</title>
        <authorList>
            <person name="Reichwald K."/>
            <person name="Felder M."/>
            <person name="Petzold A."/>
            <person name="Koch P."/>
            <person name="Groth M."/>
            <person name="Platzer M."/>
        </authorList>
    </citation>
    <scope>NUCLEOTIDE SEQUENCE</scope>
    <source>
        <tissue evidence="1">Brain</tissue>
    </source>
</reference>
<accession>A0A1A7Z113</accession>
<organism evidence="1">
    <name type="scientific">Iconisemion striatum</name>
    <dbReference type="NCBI Taxonomy" id="60296"/>
    <lineage>
        <taxon>Eukaryota</taxon>
        <taxon>Metazoa</taxon>
        <taxon>Chordata</taxon>
        <taxon>Craniata</taxon>
        <taxon>Vertebrata</taxon>
        <taxon>Euteleostomi</taxon>
        <taxon>Actinopterygii</taxon>
        <taxon>Neopterygii</taxon>
        <taxon>Teleostei</taxon>
        <taxon>Neoteleostei</taxon>
        <taxon>Acanthomorphata</taxon>
        <taxon>Ovalentaria</taxon>
        <taxon>Atherinomorphae</taxon>
        <taxon>Cyprinodontiformes</taxon>
        <taxon>Nothobranchiidae</taxon>
        <taxon>Iconisemion</taxon>
    </lineage>
</organism>
<feature type="non-terminal residue" evidence="1">
    <location>
        <position position="101"/>
    </location>
</feature>
<feature type="non-terminal residue" evidence="1">
    <location>
        <position position="1"/>
    </location>
</feature>
<gene>
    <name evidence="1" type="primary">Nfu_g_1_016374</name>
</gene>
<protein>
    <submittedName>
        <fullName evidence="1">Uncharacterized protein</fullName>
    </submittedName>
</protein>
<dbReference type="EMBL" id="HADX01013814">
    <property type="protein sequence ID" value="SBP36046.1"/>
    <property type="molecule type" value="Transcribed_RNA"/>
</dbReference>